<protein>
    <submittedName>
        <fullName evidence="1">Uncharacterized protein</fullName>
    </submittedName>
</protein>
<dbReference type="Proteomes" id="UP000663889">
    <property type="component" value="Unassembled WGS sequence"/>
</dbReference>
<name>A0A815ZJJ8_9BILA</name>
<proteinExistence type="predicted"/>
<feature type="non-terminal residue" evidence="1">
    <location>
        <position position="1"/>
    </location>
</feature>
<dbReference type="EMBL" id="CAJNOU010019734">
    <property type="protein sequence ID" value="CAF1583639.1"/>
    <property type="molecule type" value="Genomic_DNA"/>
</dbReference>
<accession>A0A815ZJJ8</accession>
<sequence>LAHTCHESLC</sequence>
<evidence type="ECO:0000313" key="2">
    <source>
        <dbReference type="Proteomes" id="UP000663889"/>
    </source>
</evidence>
<comment type="caution">
    <text evidence="1">The sequence shown here is derived from an EMBL/GenBank/DDBJ whole genome shotgun (WGS) entry which is preliminary data.</text>
</comment>
<reference evidence="1" key="1">
    <citation type="submission" date="2021-02" db="EMBL/GenBank/DDBJ databases">
        <authorList>
            <person name="Nowell W R."/>
        </authorList>
    </citation>
    <scope>NUCLEOTIDE SEQUENCE</scope>
</reference>
<gene>
    <name evidence="1" type="ORF">SEV965_LOCUS39943</name>
</gene>
<organism evidence="1 2">
    <name type="scientific">Rotaria sordida</name>
    <dbReference type="NCBI Taxonomy" id="392033"/>
    <lineage>
        <taxon>Eukaryota</taxon>
        <taxon>Metazoa</taxon>
        <taxon>Spiralia</taxon>
        <taxon>Gnathifera</taxon>
        <taxon>Rotifera</taxon>
        <taxon>Eurotatoria</taxon>
        <taxon>Bdelloidea</taxon>
        <taxon>Philodinida</taxon>
        <taxon>Philodinidae</taxon>
        <taxon>Rotaria</taxon>
    </lineage>
</organism>
<evidence type="ECO:0000313" key="1">
    <source>
        <dbReference type="EMBL" id="CAF1583639.1"/>
    </source>
</evidence>